<evidence type="ECO:0000259" key="1">
    <source>
        <dbReference type="PROSITE" id="PS50879"/>
    </source>
</evidence>
<dbReference type="OrthoDB" id="6515318at2759"/>
<reference evidence="2 3" key="1">
    <citation type="journal article" date="2019" name="Sci. Rep.">
        <title>Orb-weaving spider Araneus ventricosus genome elucidates the spidroin gene catalogue.</title>
        <authorList>
            <person name="Kono N."/>
            <person name="Nakamura H."/>
            <person name="Ohtoshi R."/>
            <person name="Moran D.A.P."/>
            <person name="Shinohara A."/>
            <person name="Yoshida Y."/>
            <person name="Fujiwara M."/>
            <person name="Mori M."/>
            <person name="Tomita M."/>
            <person name="Arakawa K."/>
        </authorList>
    </citation>
    <scope>NUCLEOTIDE SEQUENCE [LARGE SCALE GENOMIC DNA]</scope>
</reference>
<feature type="non-terminal residue" evidence="2">
    <location>
        <position position="1"/>
    </location>
</feature>
<dbReference type="Gene3D" id="3.30.420.10">
    <property type="entry name" value="Ribonuclease H-like superfamily/Ribonuclease H"/>
    <property type="match status" value="1"/>
</dbReference>
<dbReference type="AlphaFoldDB" id="A0A4Y2Q005"/>
<dbReference type="InterPro" id="IPR002156">
    <property type="entry name" value="RNaseH_domain"/>
</dbReference>
<feature type="domain" description="RNase H type-1" evidence="1">
    <location>
        <begin position="1"/>
        <end position="42"/>
    </location>
</feature>
<evidence type="ECO:0000313" key="2">
    <source>
        <dbReference type="EMBL" id="GBN55847.1"/>
    </source>
</evidence>
<name>A0A4Y2Q005_ARAVE</name>
<dbReference type="SUPFAM" id="SSF53098">
    <property type="entry name" value="Ribonuclease H-like"/>
    <property type="match status" value="1"/>
</dbReference>
<comment type="caution">
    <text evidence="2">The sequence shown here is derived from an EMBL/GenBank/DDBJ whole genome shotgun (WGS) entry which is preliminary data.</text>
</comment>
<dbReference type="EMBL" id="BGPR01295927">
    <property type="protein sequence ID" value="GBN55847.1"/>
    <property type="molecule type" value="Genomic_DNA"/>
</dbReference>
<dbReference type="InterPro" id="IPR036397">
    <property type="entry name" value="RNaseH_sf"/>
</dbReference>
<accession>A0A4Y2Q005</accession>
<dbReference type="PROSITE" id="PS50879">
    <property type="entry name" value="RNASE_H_1"/>
    <property type="match status" value="1"/>
</dbReference>
<dbReference type="GO" id="GO:0004523">
    <property type="term" value="F:RNA-DNA hybrid ribonuclease activity"/>
    <property type="evidence" value="ECO:0007669"/>
    <property type="project" value="InterPro"/>
</dbReference>
<sequence>LLARSIQDSLYYTQNIRLCWIRAHVGHLGNEKADELAKEAITSAETAVLTVPLPRSNAKQDLKQRELAKWQSPWDDGINGCSTYEIIKKLDNCCACGEPDTTLHYAAKWRLTLSYHLRCPADQHIEAWMKSIINHRLLTNKIIDLLIFITCQEKLLKSEQPE</sequence>
<protein>
    <recommendedName>
        <fullName evidence="1">RNase H type-1 domain-containing protein</fullName>
    </recommendedName>
</protein>
<proteinExistence type="predicted"/>
<organism evidence="2 3">
    <name type="scientific">Araneus ventricosus</name>
    <name type="common">Orbweaver spider</name>
    <name type="synonym">Epeira ventricosa</name>
    <dbReference type="NCBI Taxonomy" id="182803"/>
    <lineage>
        <taxon>Eukaryota</taxon>
        <taxon>Metazoa</taxon>
        <taxon>Ecdysozoa</taxon>
        <taxon>Arthropoda</taxon>
        <taxon>Chelicerata</taxon>
        <taxon>Arachnida</taxon>
        <taxon>Araneae</taxon>
        <taxon>Araneomorphae</taxon>
        <taxon>Entelegynae</taxon>
        <taxon>Araneoidea</taxon>
        <taxon>Araneidae</taxon>
        <taxon>Araneus</taxon>
    </lineage>
</organism>
<keyword evidence="3" id="KW-1185">Reference proteome</keyword>
<dbReference type="GO" id="GO:0003676">
    <property type="term" value="F:nucleic acid binding"/>
    <property type="evidence" value="ECO:0007669"/>
    <property type="project" value="InterPro"/>
</dbReference>
<dbReference type="Proteomes" id="UP000499080">
    <property type="component" value="Unassembled WGS sequence"/>
</dbReference>
<gene>
    <name evidence="2" type="ORF">AVEN_10885_1</name>
</gene>
<evidence type="ECO:0000313" key="3">
    <source>
        <dbReference type="Proteomes" id="UP000499080"/>
    </source>
</evidence>
<dbReference type="InterPro" id="IPR012337">
    <property type="entry name" value="RNaseH-like_sf"/>
</dbReference>